<comment type="similarity">
    <text evidence="1">Belongs to the RICTOR family.</text>
</comment>
<dbReference type="Proteomes" id="UP000245609">
    <property type="component" value="Unassembled WGS sequence"/>
</dbReference>
<dbReference type="InterPro" id="IPR028267">
    <property type="entry name" value="Pianissimo_N"/>
</dbReference>
<feature type="domain" description="Rapamycin-insensitive companion of mTOR" evidence="5">
    <location>
        <begin position="1260"/>
        <end position="1332"/>
    </location>
</feature>
<dbReference type="InterPro" id="IPR029452">
    <property type="entry name" value="RICTOR_V"/>
</dbReference>
<keyword evidence="7" id="KW-1185">Reference proteome</keyword>
<dbReference type="SMART" id="SM01307">
    <property type="entry name" value="RICTOR_M"/>
    <property type="match status" value="1"/>
</dbReference>
<organism evidence="6 7">
    <name type="scientific">Smittium megazygosporum</name>
    <dbReference type="NCBI Taxonomy" id="133381"/>
    <lineage>
        <taxon>Eukaryota</taxon>
        <taxon>Fungi</taxon>
        <taxon>Fungi incertae sedis</taxon>
        <taxon>Zoopagomycota</taxon>
        <taxon>Kickxellomycotina</taxon>
        <taxon>Harpellomycetes</taxon>
        <taxon>Harpellales</taxon>
        <taxon>Legeriomycetaceae</taxon>
        <taxon>Smittium</taxon>
    </lineage>
</organism>
<evidence type="ECO:0000313" key="7">
    <source>
        <dbReference type="Proteomes" id="UP000245609"/>
    </source>
</evidence>
<dbReference type="InterPro" id="IPR029451">
    <property type="entry name" value="RICTOR_M"/>
</dbReference>
<dbReference type="SUPFAM" id="SSF48371">
    <property type="entry name" value="ARM repeat"/>
    <property type="match status" value="2"/>
</dbReference>
<evidence type="ECO:0000259" key="5">
    <source>
        <dbReference type="SMART" id="SM01310"/>
    </source>
</evidence>
<dbReference type="SMART" id="SM01310">
    <property type="entry name" value="RICTOR_V"/>
    <property type="match status" value="1"/>
</dbReference>
<dbReference type="GO" id="GO:0038203">
    <property type="term" value="P:TORC2 signaling"/>
    <property type="evidence" value="ECO:0007669"/>
    <property type="project" value="TreeGrafter"/>
</dbReference>
<dbReference type="InterPro" id="IPR016024">
    <property type="entry name" value="ARM-type_fold"/>
</dbReference>
<evidence type="ECO:0008006" key="8">
    <source>
        <dbReference type="Google" id="ProtNLM"/>
    </source>
</evidence>
<reference evidence="6 7" key="1">
    <citation type="journal article" date="2018" name="MBio">
        <title>Comparative Genomics Reveals the Core Gene Toolbox for the Fungus-Insect Symbiosis.</title>
        <authorList>
            <person name="Wang Y."/>
            <person name="Stata M."/>
            <person name="Wang W."/>
            <person name="Stajich J.E."/>
            <person name="White M.M."/>
            <person name="Moncalvo J.M."/>
        </authorList>
    </citation>
    <scope>NUCLEOTIDE SEQUENCE [LARGE SCALE GENOMIC DNA]</scope>
    <source>
        <strain evidence="6 7">SC-DP-2</strain>
    </source>
</reference>
<evidence type="ECO:0000256" key="2">
    <source>
        <dbReference type="SAM" id="MobiDB-lite"/>
    </source>
</evidence>
<feature type="domain" description="Rapamycin-insensitive companion of mTOR middle" evidence="3">
    <location>
        <begin position="788"/>
        <end position="1034"/>
    </location>
</feature>
<feature type="compositionally biased region" description="Polar residues" evidence="2">
    <location>
        <begin position="152"/>
        <end position="171"/>
    </location>
</feature>
<dbReference type="Pfam" id="PF14664">
    <property type="entry name" value="RICTOR_N"/>
    <property type="match status" value="1"/>
</dbReference>
<dbReference type="EMBL" id="MBFS01001461">
    <property type="protein sequence ID" value="PVV00984.1"/>
    <property type="molecule type" value="Genomic_DNA"/>
</dbReference>
<name>A0A2T9Z8R6_9FUNG</name>
<dbReference type="SMART" id="SM01308">
    <property type="entry name" value="RICTOR_N"/>
    <property type="match status" value="1"/>
</dbReference>
<dbReference type="PANTHER" id="PTHR13298">
    <property type="entry name" value="CYTOSOLIC REGULATOR PIANISSIMO"/>
    <property type="match status" value="1"/>
</dbReference>
<comment type="caution">
    <text evidence="6">The sequence shown here is derived from an EMBL/GenBank/DDBJ whole genome shotgun (WGS) entry which is preliminary data.</text>
</comment>
<gene>
    <name evidence="6" type="ORF">BB560_004615</name>
</gene>
<feature type="domain" description="Rapamycin-insensitive companion of mTOR N-terminal" evidence="4">
    <location>
        <begin position="68"/>
        <end position="437"/>
    </location>
</feature>
<sequence>MHNLHSFDHLSFSDSSNINLTENTNEHQLSHTEVLLLRLSRLKDTDESYHIQNLLDQLFGHPLNNWIISDFIKSVATRTIPILLSHQNSNIRTKIYDLLLNIIDFNEIHLFQNYFELVITKSLLNSDNFPKESHSALCFLKASFNFTYLNQKDTSSPQTPNSNSDSGSNSEAHSDHSVSLHNSCLDTNLIVRTLASIAEQPDNQIRNPVIELLSELLILNPQSLISNNALKVLINNAVDGPYHISIIIVSAFLHLIDSPKNRAFTLLNSEFEPVLFPLTSDSFNNKLNQEQEKIAVYILSQLFKSWAGLSYIISGKCLIIKSILLSMESSSEHRIAILSFLFEIFGFSSLLDSTKSLQNNFSAKVISNINKIADLPSDITHFTSSLPQEFRPIEYFRSILLSLFLEFGLFKSLTLALYTETDNETIEAIAMLITWLTYSPLSKLPKYSIGQIQSQLDFPISNSNSFKVLENYVLRFNLVMDNVKNPFSDIVETSEGSSVNPKQWIYKNLYSSLLSYSPDSSTSNTDSRFLPKYFIKSPSISSPLSSYHVSSVSTKSSAKFRSNSDTNNPSAVKPNALATDSASANRYFGVFSPFGSNYSTINVRRGSFNSDKTRSSLGEIHSRAEFYSHSRSTSFNIEKSEPKHSILGSGFSLNSLAPNSLRVSPSSFFSSRLSDEKAKIEHDSRLSPVPELSEEVESNFFLYPIENGHVVPDNAKGNRSLESINQLSPTRSQFGSVRHNTQAKNDNFGAQSLYSSVLNKGVDTTPKRYFLRKQNYLNKSYVKSDFHSKLTQVKLLIERSFVLKKEHYTDWNWETITRLLFDDTLLESSILSELLTDSLFFHRLARFYMPTGFDFCGMGTTKISVSSGEAGIQLVKILMSSGDGMLFLDECNLVSDIVFHLKELICVNSSFNTRYKTNSSEQHIPLPKNLLSPNIKNQSCFVLSNIQSNPTTKMYFNMLNQLSKSKGGMRLLEHQGLFDTYFKLLDSEENVDVCNLIKYISGSINCDSCGYGRLIIEKIASSPVESYLLELFPFLFDFATYRYTHTADVFAKSTNSEPDLLSWTFNILRRLLLNQHTSVCIKSVQTIVNIFNFYERQSFQMNECLSGNVSNSKCGWIVDMFFSNYPNLVLVEPHVARPLLLKLASFNNGVEYLQSLDLLDPEMELWKAELGIDYVFESEILISKELSAGPLFCPAAIGKTTNTLPNSITCPIPSVMQMHLFGQLSMCQSGMNYLRDSEIFSLILETLDNIDANSLDDEDILALKATIHAVCSIGVSEIGYLEMKPFNVIEKLLDMAKNSNTATIKGTCIFGLGKISKNVSASKDLEKYGWEFCYSSNGQYEFALPGNIKEVLEFSDWQIEKVLDPIVPKSGILESSIVFIKTKDQKKEQDLKKVLSSGNISDREGSESIFDIKKKYMDLNADNNEKDSSELRDDTNDPSDPSAFLKKELISGLGQPELSILSYVCCMTTHMLIASSCKNLTMLRTSHPESFHNPKVLNIVLFIMSGFKFKASTLKFVLGLFDISPAVYFNV</sequence>
<proteinExistence type="inferred from homology"/>
<dbReference type="GO" id="GO:0031932">
    <property type="term" value="C:TORC2 complex"/>
    <property type="evidence" value="ECO:0007669"/>
    <property type="project" value="InterPro"/>
</dbReference>
<evidence type="ECO:0000256" key="1">
    <source>
        <dbReference type="ARBA" id="ARBA00008878"/>
    </source>
</evidence>
<accession>A0A2T9Z8R6</accession>
<dbReference type="Pfam" id="PF14666">
    <property type="entry name" value="RICTOR_M"/>
    <property type="match status" value="1"/>
</dbReference>
<dbReference type="STRING" id="133381.A0A2T9Z8R6"/>
<dbReference type="OrthoDB" id="271111at2759"/>
<dbReference type="Pfam" id="PF14668">
    <property type="entry name" value="RICTOR_V"/>
    <property type="match status" value="1"/>
</dbReference>
<feature type="region of interest" description="Disordered" evidence="2">
    <location>
        <begin position="152"/>
        <end position="176"/>
    </location>
</feature>
<dbReference type="InterPro" id="IPR028268">
    <property type="entry name" value="Pianissimo_fam"/>
</dbReference>
<evidence type="ECO:0000259" key="4">
    <source>
        <dbReference type="SMART" id="SM01308"/>
    </source>
</evidence>
<protein>
    <recommendedName>
        <fullName evidence="8">Rapamycin-insensitive companion of mTOR domain-containing protein</fullName>
    </recommendedName>
</protein>
<evidence type="ECO:0000313" key="6">
    <source>
        <dbReference type="EMBL" id="PVV00984.1"/>
    </source>
</evidence>
<dbReference type="PANTHER" id="PTHR13298:SF11">
    <property type="entry name" value="RAPAMYCIN-INSENSITIVE COMPANION OF MTOR"/>
    <property type="match status" value="1"/>
</dbReference>
<evidence type="ECO:0000259" key="3">
    <source>
        <dbReference type="SMART" id="SM01307"/>
    </source>
</evidence>